<dbReference type="AlphaFoldDB" id="A0AAW2T6H2"/>
<dbReference type="Gene3D" id="1.10.340.70">
    <property type="match status" value="1"/>
</dbReference>
<dbReference type="InterPro" id="IPR050951">
    <property type="entry name" value="Retrovirus_Pol_polyprotein"/>
</dbReference>
<dbReference type="PANTHER" id="PTHR37984:SF15">
    <property type="entry name" value="INTEGRASE CATALYTIC DOMAIN-CONTAINING PROTEIN"/>
    <property type="match status" value="1"/>
</dbReference>
<dbReference type="InterPro" id="IPR041588">
    <property type="entry name" value="Integrase_H2C2"/>
</dbReference>
<dbReference type="EMBL" id="JACGWJ010000009">
    <property type="protein sequence ID" value="KAL0400344.1"/>
    <property type="molecule type" value="Genomic_DNA"/>
</dbReference>
<feature type="domain" description="Integrase zinc-binding" evidence="1">
    <location>
        <begin position="82"/>
        <end position="137"/>
    </location>
</feature>
<reference evidence="2" key="1">
    <citation type="submission" date="2020-06" db="EMBL/GenBank/DDBJ databases">
        <authorList>
            <person name="Li T."/>
            <person name="Hu X."/>
            <person name="Zhang T."/>
            <person name="Song X."/>
            <person name="Zhang H."/>
            <person name="Dai N."/>
            <person name="Sheng W."/>
            <person name="Hou X."/>
            <person name="Wei L."/>
        </authorList>
    </citation>
    <scope>NUCLEOTIDE SEQUENCE</scope>
    <source>
        <strain evidence="2">G02</strain>
        <tissue evidence="2">Leaf</tissue>
    </source>
</reference>
<reference evidence="2" key="2">
    <citation type="journal article" date="2024" name="Plant">
        <title>Genomic evolution and insights into agronomic trait innovations of Sesamum species.</title>
        <authorList>
            <person name="Miao H."/>
            <person name="Wang L."/>
            <person name="Qu L."/>
            <person name="Liu H."/>
            <person name="Sun Y."/>
            <person name="Le M."/>
            <person name="Wang Q."/>
            <person name="Wei S."/>
            <person name="Zheng Y."/>
            <person name="Lin W."/>
            <person name="Duan Y."/>
            <person name="Cao H."/>
            <person name="Xiong S."/>
            <person name="Wang X."/>
            <person name="Wei L."/>
            <person name="Li C."/>
            <person name="Ma Q."/>
            <person name="Ju M."/>
            <person name="Zhao R."/>
            <person name="Li G."/>
            <person name="Mu C."/>
            <person name="Tian Q."/>
            <person name="Mei H."/>
            <person name="Zhang T."/>
            <person name="Gao T."/>
            <person name="Zhang H."/>
        </authorList>
    </citation>
    <scope>NUCLEOTIDE SEQUENCE</scope>
    <source>
        <strain evidence="2">G02</strain>
    </source>
</reference>
<evidence type="ECO:0000313" key="2">
    <source>
        <dbReference type="EMBL" id="KAL0400344.1"/>
    </source>
</evidence>
<gene>
    <name evidence="2" type="ORF">Sradi_2377700</name>
</gene>
<comment type="caution">
    <text evidence="2">The sequence shown here is derived from an EMBL/GenBank/DDBJ whole genome shotgun (WGS) entry which is preliminary data.</text>
</comment>
<sequence>MQAASAYDREMFAVSEVVLKWRQYLLVIPDLLDQLRQYYAAHPDGQTLIQQIPRQPHDQLTYSPSNGFVMYKDCNFVPVVGDLSQRLLAEFHDSTIGGHSGVSATVARLATSFYWPRLLTDVKAYIKQCATYQSIKYNTQKLSGTLQLLSMPP</sequence>
<protein>
    <recommendedName>
        <fullName evidence="1">Integrase zinc-binding domain-containing protein</fullName>
    </recommendedName>
</protein>
<proteinExistence type="predicted"/>
<dbReference type="PANTHER" id="PTHR37984">
    <property type="entry name" value="PROTEIN CBG26694"/>
    <property type="match status" value="1"/>
</dbReference>
<name>A0AAW2T6H2_SESRA</name>
<evidence type="ECO:0000259" key="1">
    <source>
        <dbReference type="Pfam" id="PF17921"/>
    </source>
</evidence>
<dbReference type="Pfam" id="PF17921">
    <property type="entry name" value="Integrase_H2C2"/>
    <property type="match status" value="1"/>
</dbReference>
<accession>A0AAW2T6H2</accession>
<organism evidence="2">
    <name type="scientific">Sesamum radiatum</name>
    <name type="common">Black benniseed</name>
    <dbReference type="NCBI Taxonomy" id="300843"/>
    <lineage>
        <taxon>Eukaryota</taxon>
        <taxon>Viridiplantae</taxon>
        <taxon>Streptophyta</taxon>
        <taxon>Embryophyta</taxon>
        <taxon>Tracheophyta</taxon>
        <taxon>Spermatophyta</taxon>
        <taxon>Magnoliopsida</taxon>
        <taxon>eudicotyledons</taxon>
        <taxon>Gunneridae</taxon>
        <taxon>Pentapetalae</taxon>
        <taxon>asterids</taxon>
        <taxon>lamiids</taxon>
        <taxon>Lamiales</taxon>
        <taxon>Pedaliaceae</taxon>
        <taxon>Sesamum</taxon>
    </lineage>
</organism>